<dbReference type="PANTHER" id="PTHR48022">
    <property type="entry name" value="PLASTIDIC GLUCOSE TRANSPORTER 4"/>
    <property type="match status" value="1"/>
</dbReference>
<keyword evidence="4 5" id="KW-0472">Membrane</keyword>
<evidence type="ECO:0000256" key="5">
    <source>
        <dbReference type="SAM" id="Phobius"/>
    </source>
</evidence>
<sequence>MLNSNVGLSKNLSLIIGGCVQIMFVIGSFFPTFSVDRVGRRAPMMWGSFGLGLCMMMVSILLSFKGTANEHATSSASVAFFFLYMLIFGASVNCIPWVYVPEILPLHARAKGTANFFVVMITPIIINRLQWTAYFISMCTNFAFVPLVYFCYPETANLTLEEIDYLSTNPEKTAVTISKELHKERKKHGHTGLAHINARGRNSSLIEYTQEKAPGFHLTGEHVEDI</sequence>
<dbReference type="EMBL" id="JAAAPX010000119">
    <property type="protein sequence ID" value="KAF4230186.1"/>
    <property type="molecule type" value="Genomic_DNA"/>
</dbReference>
<gene>
    <name evidence="6" type="ORF">CNMCM6805_000821</name>
</gene>
<evidence type="ECO:0008006" key="8">
    <source>
        <dbReference type="Google" id="ProtNLM"/>
    </source>
</evidence>
<evidence type="ECO:0000256" key="4">
    <source>
        <dbReference type="ARBA" id="ARBA00023136"/>
    </source>
</evidence>
<dbReference type="GO" id="GO:0005351">
    <property type="term" value="F:carbohydrate:proton symporter activity"/>
    <property type="evidence" value="ECO:0007669"/>
    <property type="project" value="TreeGrafter"/>
</dbReference>
<dbReference type="Proteomes" id="UP000653565">
    <property type="component" value="Unassembled WGS sequence"/>
</dbReference>
<feature type="transmembrane region" description="Helical" evidence="5">
    <location>
        <begin position="45"/>
        <end position="64"/>
    </location>
</feature>
<dbReference type="Pfam" id="PF00083">
    <property type="entry name" value="Sugar_tr"/>
    <property type="match status" value="1"/>
</dbReference>
<feature type="transmembrane region" description="Helical" evidence="5">
    <location>
        <begin position="135"/>
        <end position="152"/>
    </location>
</feature>
<keyword evidence="7" id="KW-1185">Reference proteome</keyword>
<evidence type="ECO:0000313" key="6">
    <source>
        <dbReference type="EMBL" id="KAF4230186.1"/>
    </source>
</evidence>
<dbReference type="Gene3D" id="1.20.1250.20">
    <property type="entry name" value="MFS general substrate transporter like domains"/>
    <property type="match status" value="1"/>
</dbReference>
<keyword evidence="2 5" id="KW-0812">Transmembrane</keyword>
<evidence type="ECO:0000256" key="1">
    <source>
        <dbReference type="ARBA" id="ARBA00004141"/>
    </source>
</evidence>
<reference evidence="6" key="2">
    <citation type="submission" date="2020-04" db="EMBL/GenBank/DDBJ databases">
        <authorList>
            <person name="Santos R.A.C."/>
            <person name="Steenwyk J.L."/>
            <person name="Rivero-Menendez O."/>
            <person name="Mead M.E."/>
            <person name="Silva L.P."/>
            <person name="Bastos R.W."/>
            <person name="Alastruey-Izquierdo A."/>
            <person name="Goldman G.H."/>
            <person name="Rokas A."/>
        </authorList>
    </citation>
    <scope>NUCLEOTIDE SEQUENCE</scope>
    <source>
        <strain evidence="6">CNM-CM6805</strain>
    </source>
</reference>
<dbReference type="SUPFAM" id="SSF103473">
    <property type="entry name" value="MFS general substrate transporter"/>
    <property type="match status" value="1"/>
</dbReference>
<protein>
    <recommendedName>
        <fullName evidence="8">Major facilitator superfamily (MFS) profile domain-containing protein</fullName>
    </recommendedName>
</protein>
<organism evidence="6 7">
    <name type="scientific">Aspergillus fumigatiaffinis</name>
    <dbReference type="NCBI Taxonomy" id="340414"/>
    <lineage>
        <taxon>Eukaryota</taxon>
        <taxon>Fungi</taxon>
        <taxon>Dikarya</taxon>
        <taxon>Ascomycota</taxon>
        <taxon>Pezizomycotina</taxon>
        <taxon>Eurotiomycetes</taxon>
        <taxon>Eurotiomycetidae</taxon>
        <taxon>Eurotiales</taxon>
        <taxon>Aspergillaceae</taxon>
        <taxon>Aspergillus</taxon>
        <taxon>Aspergillus subgen. Fumigati</taxon>
    </lineage>
</organism>
<keyword evidence="3 5" id="KW-1133">Transmembrane helix</keyword>
<dbReference type="GO" id="GO:0016020">
    <property type="term" value="C:membrane"/>
    <property type="evidence" value="ECO:0007669"/>
    <property type="project" value="UniProtKB-SubCell"/>
</dbReference>
<feature type="transmembrane region" description="Helical" evidence="5">
    <location>
        <begin position="76"/>
        <end position="100"/>
    </location>
</feature>
<feature type="transmembrane region" description="Helical" evidence="5">
    <location>
        <begin position="12"/>
        <end position="33"/>
    </location>
</feature>
<comment type="subcellular location">
    <subcellularLocation>
        <location evidence="1">Membrane</location>
        <topology evidence="1">Multi-pass membrane protein</topology>
    </subcellularLocation>
</comment>
<dbReference type="AlphaFoldDB" id="A0A8H4M6C2"/>
<accession>A0A8H4M6C2</accession>
<comment type="caution">
    <text evidence="6">The sequence shown here is derived from an EMBL/GenBank/DDBJ whole genome shotgun (WGS) entry which is preliminary data.</text>
</comment>
<proteinExistence type="predicted"/>
<evidence type="ECO:0000256" key="3">
    <source>
        <dbReference type="ARBA" id="ARBA00022989"/>
    </source>
</evidence>
<reference evidence="6" key="1">
    <citation type="journal article" date="2020" name="bioRxiv">
        <title>Genomic and phenotypic heterogeneity of clinical isolates of the human pathogens Aspergillus fumigatus, Aspergillus lentulus and Aspergillus fumigatiaffinis.</title>
        <authorList>
            <person name="dos Santos R.A.C."/>
            <person name="Steenwyk J.L."/>
            <person name="Rivero-Menendez O."/>
            <person name="Mead M.E."/>
            <person name="Silva L.P."/>
            <person name="Bastos R.W."/>
            <person name="Alastruey-Izquierdo A."/>
            <person name="Goldman G.H."/>
            <person name="Rokas A."/>
        </authorList>
    </citation>
    <scope>NUCLEOTIDE SEQUENCE</scope>
    <source>
        <strain evidence="6">CNM-CM6805</strain>
    </source>
</reference>
<dbReference type="InterPro" id="IPR050360">
    <property type="entry name" value="MFS_Sugar_Transporters"/>
</dbReference>
<evidence type="ECO:0000313" key="7">
    <source>
        <dbReference type="Proteomes" id="UP000653565"/>
    </source>
</evidence>
<dbReference type="InterPro" id="IPR005828">
    <property type="entry name" value="MFS_sugar_transport-like"/>
</dbReference>
<name>A0A8H4M6C2_9EURO</name>
<dbReference type="InterPro" id="IPR036259">
    <property type="entry name" value="MFS_trans_sf"/>
</dbReference>
<evidence type="ECO:0000256" key="2">
    <source>
        <dbReference type="ARBA" id="ARBA00022692"/>
    </source>
</evidence>
<dbReference type="PANTHER" id="PTHR48022:SF72">
    <property type="entry name" value="MAJOR FACILITATOR SUPERFAMILY (MFS) PROFILE DOMAIN-CONTAINING PROTEIN-RELATED"/>
    <property type="match status" value="1"/>
</dbReference>